<keyword evidence="3" id="KW-1185">Reference proteome</keyword>
<comment type="caution">
    <text evidence="2">The sequence shown here is derived from an EMBL/GenBank/DDBJ whole genome shotgun (WGS) entry which is preliminary data.</text>
</comment>
<feature type="compositionally biased region" description="Low complexity" evidence="1">
    <location>
        <begin position="69"/>
        <end position="93"/>
    </location>
</feature>
<dbReference type="EMBL" id="JAXCGZ010010881">
    <property type="protein sequence ID" value="KAK7075397.1"/>
    <property type="molecule type" value="Genomic_DNA"/>
</dbReference>
<evidence type="ECO:0000256" key="1">
    <source>
        <dbReference type="SAM" id="MobiDB-lite"/>
    </source>
</evidence>
<evidence type="ECO:0000313" key="2">
    <source>
        <dbReference type="EMBL" id="KAK7075397.1"/>
    </source>
</evidence>
<proteinExistence type="predicted"/>
<feature type="non-terminal residue" evidence="2">
    <location>
        <position position="1"/>
    </location>
</feature>
<organism evidence="2 3">
    <name type="scientific">Halocaridina rubra</name>
    <name type="common">Hawaiian red shrimp</name>
    <dbReference type="NCBI Taxonomy" id="373956"/>
    <lineage>
        <taxon>Eukaryota</taxon>
        <taxon>Metazoa</taxon>
        <taxon>Ecdysozoa</taxon>
        <taxon>Arthropoda</taxon>
        <taxon>Crustacea</taxon>
        <taxon>Multicrustacea</taxon>
        <taxon>Malacostraca</taxon>
        <taxon>Eumalacostraca</taxon>
        <taxon>Eucarida</taxon>
        <taxon>Decapoda</taxon>
        <taxon>Pleocyemata</taxon>
        <taxon>Caridea</taxon>
        <taxon>Atyoidea</taxon>
        <taxon>Atyidae</taxon>
        <taxon>Halocaridina</taxon>
    </lineage>
</organism>
<feature type="compositionally biased region" description="Acidic residues" evidence="1">
    <location>
        <begin position="36"/>
        <end position="46"/>
    </location>
</feature>
<gene>
    <name evidence="2" type="ORF">SK128_020288</name>
</gene>
<dbReference type="Proteomes" id="UP001381693">
    <property type="component" value="Unassembled WGS sequence"/>
</dbReference>
<feature type="compositionally biased region" description="Pro residues" evidence="1">
    <location>
        <begin position="94"/>
        <end position="103"/>
    </location>
</feature>
<accession>A0AAN9A9V8</accession>
<protein>
    <submittedName>
        <fullName evidence="2">Uncharacterized protein</fullName>
    </submittedName>
</protein>
<feature type="region of interest" description="Disordered" evidence="1">
    <location>
        <begin position="1"/>
        <end position="112"/>
    </location>
</feature>
<name>A0AAN9A9V8_HALRR</name>
<evidence type="ECO:0000313" key="3">
    <source>
        <dbReference type="Proteomes" id="UP001381693"/>
    </source>
</evidence>
<dbReference type="AlphaFoldDB" id="A0AAN9A9V8"/>
<sequence>FGATGIPPSRQDTDTRSPLNDDDEEDLINPGSPNVFEDDISEDEVSLDARSPPPPPTSLPPVSLHNVVSMTSSSSSTSNELRDTSSSLPLVLEPKPPAPPRSSPLPTTGKDLLNHHLHISSKDPDRTSSPDLKDNRDTAKSLLADTSSLSIPTSLQALAPALTIASLVSSHKRPASPPEHYVTPIRPIPERHIFGYSSLQPMTKRPFTLSPIGPITDRHFLSSAGAFQPIRLQAKPKEET</sequence>
<reference evidence="2 3" key="1">
    <citation type="submission" date="2023-11" db="EMBL/GenBank/DDBJ databases">
        <title>Halocaridina rubra genome assembly.</title>
        <authorList>
            <person name="Smith C."/>
        </authorList>
    </citation>
    <scope>NUCLEOTIDE SEQUENCE [LARGE SCALE GENOMIC DNA]</scope>
    <source>
        <strain evidence="2">EP-1</strain>
        <tissue evidence="2">Whole</tissue>
    </source>
</reference>